<proteinExistence type="predicted"/>
<sequence>MASDGCRAACLFTAGRGAFSNVRDARISKTRYFFEDRPAFLADLHADIAALVRKAARDGMLPAVRLNGTSDIPWERVAPAIFEAFPEVHFYDYTKRPNRTHDLPANYSLTFSRSESNAGDVAAELALGVNIAAVFDVKKGAELPREWSGRPVIDGDETDLRFLDKRADDGGAVIVGLRGKGDAKTDKSGFVLPVLNTAPACAGSIA</sequence>
<dbReference type="Pfam" id="PF17338">
    <property type="entry name" value="GP88"/>
    <property type="match status" value="1"/>
</dbReference>
<name>X0VWB3_9ZZZZ</name>
<dbReference type="AlphaFoldDB" id="X0VWB3"/>
<dbReference type="InterPro" id="IPR020290">
    <property type="entry name" value="Gp88"/>
</dbReference>
<gene>
    <name evidence="2" type="ORF">S01H1_42201</name>
</gene>
<feature type="domain" description="Gene product 88" evidence="1">
    <location>
        <begin position="2"/>
        <end position="191"/>
    </location>
</feature>
<comment type="caution">
    <text evidence="2">The sequence shown here is derived from an EMBL/GenBank/DDBJ whole genome shotgun (WGS) entry which is preliminary data.</text>
</comment>
<reference evidence="2" key="1">
    <citation type="journal article" date="2014" name="Front. Microbiol.">
        <title>High frequency of phylogenetically diverse reductive dehalogenase-homologous genes in deep subseafloor sedimentary metagenomes.</title>
        <authorList>
            <person name="Kawai M."/>
            <person name="Futagami T."/>
            <person name="Toyoda A."/>
            <person name="Takaki Y."/>
            <person name="Nishi S."/>
            <person name="Hori S."/>
            <person name="Arai W."/>
            <person name="Tsubouchi T."/>
            <person name="Morono Y."/>
            <person name="Uchiyama I."/>
            <person name="Ito T."/>
            <person name="Fujiyama A."/>
            <person name="Inagaki F."/>
            <person name="Takami H."/>
        </authorList>
    </citation>
    <scope>NUCLEOTIDE SEQUENCE</scope>
    <source>
        <strain evidence="2">Expedition CK06-06</strain>
    </source>
</reference>
<dbReference type="EMBL" id="BARS01026813">
    <property type="protein sequence ID" value="GAG04816.1"/>
    <property type="molecule type" value="Genomic_DNA"/>
</dbReference>
<evidence type="ECO:0000313" key="2">
    <source>
        <dbReference type="EMBL" id="GAG04816.1"/>
    </source>
</evidence>
<accession>X0VWB3</accession>
<evidence type="ECO:0000259" key="1">
    <source>
        <dbReference type="Pfam" id="PF17338"/>
    </source>
</evidence>
<organism evidence="2">
    <name type="scientific">marine sediment metagenome</name>
    <dbReference type="NCBI Taxonomy" id="412755"/>
    <lineage>
        <taxon>unclassified sequences</taxon>
        <taxon>metagenomes</taxon>
        <taxon>ecological metagenomes</taxon>
    </lineage>
</organism>
<protein>
    <recommendedName>
        <fullName evidence="1">Gene product 88 domain-containing protein</fullName>
    </recommendedName>
</protein>